<feature type="domain" description="SP-RING-type" evidence="14">
    <location>
        <begin position="129"/>
        <end position="216"/>
    </location>
</feature>
<name>A0A5N4A8T8_PHOPY</name>
<evidence type="ECO:0000256" key="8">
    <source>
        <dbReference type="ARBA" id="ARBA00022786"/>
    </source>
</evidence>
<dbReference type="Proteomes" id="UP000327044">
    <property type="component" value="Unassembled WGS sequence"/>
</dbReference>
<dbReference type="InterPro" id="IPR004181">
    <property type="entry name" value="Znf_MIZ"/>
</dbReference>
<dbReference type="AlphaFoldDB" id="A0A5N4A8T8"/>
<dbReference type="GO" id="GO:0000724">
    <property type="term" value="P:double-strand break repair via homologous recombination"/>
    <property type="evidence" value="ECO:0007669"/>
    <property type="project" value="InterPro"/>
</dbReference>
<dbReference type="UniPathway" id="UPA00886"/>
<sequence>MAVTSTSKRDGLFTNCFKHLQSTLDYVTKYSNNPTAHINSLKGIAKDYSELDITYKRSRKAYDATEKYFQDKDDCIEESEKVFERFLQEEPLRSYENHPIWQAIKNAGNGDATASVELETEHEVDVNRSIEEEGIVPSQFEPPVDPITKKIIQNPCRNQKCGHVYEYDSIKEHLKRIKLNKVKARCPYIGCTNMNMTKSFIIADNELRDQILTYNTQTTQEDFEESTSEIL</sequence>
<evidence type="ECO:0000259" key="14">
    <source>
        <dbReference type="PROSITE" id="PS51044"/>
    </source>
</evidence>
<gene>
    <name evidence="15" type="ORF">PPYR_13288</name>
</gene>
<evidence type="ECO:0000256" key="13">
    <source>
        <dbReference type="PROSITE-ProRule" id="PRU00452"/>
    </source>
</evidence>
<evidence type="ECO:0000256" key="9">
    <source>
        <dbReference type="ARBA" id="ARBA00022833"/>
    </source>
</evidence>
<keyword evidence="9" id="KW-0862">Zinc</keyword>
<dbReference type="OrthoDB" id="26899at2759"/>
<keyword evidence="16" id="KW-1185">Reference proteome</keyword>
<keyword evidence="10" id="KW-0539">Nucleus</keyword>
<evidence type="ECO:0000313" key="15">
    <source>
        <dbReference type="EMBL" id="KAB0793668.1"/>
    </source>
</evidence>
<evidence type="ECO:0000256" key="3">
    <source>
        <dbReference type="ARBA" id="ARBA00008212"/>
    </source>
</evidence>
<dbReference type="PANTHER" id="PTHR21330">
    <property type="entry name" value="E3 SUMO-PROTEIN LIGASE NSE2"/>
    <property type="match status" value="1"/>
</dbReference>
<dbReference type="CDD" id="cd16651">
    <property type="entry name" value="SPL-RING_NSE2"/>
    <property type="match status" value="1"/>
</dbReference>
<reference evidence="15 16" key="1">
    <citation type="journal article" date="2018" name="Elife">
        <title>Firefly genomes illuminate parallel origins of bioluminescence in beetles.</title>
        <authorList>
            <person name="Fallon T.R."/>
            <person name="Lower S.E."/>
            <person name="Chang C.H."/>
            <person name="Bessho-Uehara M."/>
            <person name="Martin G.J."/>
            <person name="Bewick A.J."/>
            <person name="Behringer M."/>
            <person name="Debat H.J."/>
            <person name="Wong I."/>
            <person name="Day J.C."/>
            <person name="Suvorov A."/>
            <person name="Silva C.J."/>
            <person name="Stanger-Hall K.F."/>
            <person name="Hall D.W."/>
            <person name="Schmitz R.J."/>
            <person name="Nelson D.R."/>
            <person name="Lewis S.M."/>
            <person name="Shigenobu S."/>
            <person name="Bybee S.M."/>
            <person name="Larracuente A.M."/>
            <person name="Oba Y."/>
            <person name="Weng J.K."/>
        </authorList>
    </citation>
    <scope>NUCLEOTIDE SEQUENCE [LARGE SCALE GENOMIC DNA]</scope>
    <source>
        <strain evidence="15">1611_PpyrPB1</strain>
        <tissue evidence="15">Whole body</tissue>
    </source>
</reference>
<dbReference type="PROSITE" id="PS51044">
    <property type="entry name" value="ZF_SP_RING"/>
    <property type="match status" value="1"/>
</dbReference>
<dbReference type="PANTHER" id="PTHR21330:SF1">
    <property type="entry name" value="E3 SUMO-PROTEIN LIGASE NSE2"/>
    <property type="match status" value="1"/>
</dbReference>
<dbReference type="InterPro" id="IPR013083">
    <property type="entry name" value="Znf_RING/FYVE/PHD"/>
</dbReference>
<evidence type="ECO:0000256" key="7">
    <source>
        <dbReference type="ARBA" id="ARBA00022771"/>
    </source>
</evidence>
<dbReference type="FunCoup" id="A0A5N4A8T8">
    <property type="interactions" value="1924"/>
</dbReference>
<comment type="pathway">
    <text evidence="2">Protein modification; protein sumoylation.</text>
</comment>
<keyword evidence="7 13" id="KW-0863">Zinc-finger</keyword>
<keyword evidence="6" id="KW-0479">Metal-binding</keyword>
<evidence type="ECO:0000256" key="12">
    <source>
        <dbReference type="ARBA" id="ARBA00032533"/>
    </source>
</evidence>
<evidence type="ECO:0000256" key="6">
    <source>
        <dbReference type="ARBA" id="ARBA00022723"/>
    </source>
</evidence>
<comment type="subcellular location">
    <subcellularLocation>
        <location evidence="1">Nucleus</location>
    </subcellularLocation>
</comment>
<dbReference type="Pfam" id="PF11789">
    <property type="entry name" value="zf-Nse"/>
    <property type="match status" value="1"/>
</dbReference>
<evidence type="ECO:0000256" key="11">
    <source>
        <dbReference type="ARBA" id="ARBA00031731"/>
    </source>
</evidence>
<dbReference type="GO" id="GO:0016925">
    <property type="term" value="P:protein sumoylation"/>
    <property type="evidence" value="ECO:0007669"/>
    <property type="project" value="UniProtKB-UniPathway"/>
</dbReference>
<evidence type="ECO:0000256" key="2">
    <source>
        <dbReference type="ARBA" id="ARBA00004718"/>
    </source>
</evidence>
<protein>
    <recommendedName>
        <fullName evidence="4">E3 SUMO-protein ligase NSE2</fullName>
    </recommendedName>
    <alternativeName>
        <fullName evidence="11">E3 SUMO-protein transferase NSE2</fullName>
    </alternativeName>
    <alternativeName>
        <fullName evidence="12">Non-structural maintenance of chromosomes element 2 homolog</fullName>
    </alternativeName>
</protein>
<evidence type="ECO:0000313" key="16">
    <source>
        <dbReference type="Proteomes" id="UP000327044"/>
    </source>
</evidence>
<evidence type="ECO:0000256" key="4">
    <source>
        <dbReference type="ARBA" id="ARBA00020923"/>
    </source>
</evidence>
<dbReference type="EMBL" id="VVIM01000009">
    <property type="protein sequence ID" value="KAB0793668.1"/>
    <property type="molecule type" value="Genomic_DNA"/>
</dbReference>
<organism evidence="15 16">
    <name type="scientific">Photinus pyralis</name>
    <name type="common">Common eastern firefly</name>
    <name type="synonym">Lampyris pyralis</name>
    <dbReference type="NCBI Taxonomy" id="7054"/>
    <lineage>
        <taxon>Eukaryota</taxon>
        <taxon>Metazoa</taxon>
        <taxon>Ecdysozoa</taxon>
        <taxon>Arthropoda</taxon>
        <taxon>Hexapoda</taxon>
        <taxon>Insecta</taxon>
        <taxon>Pterygota</taxon>
        <taxon>Neoptera</taxon>
        <taxon>Endopterygota</taxon>
        <taxon>Coleoptera</taxon>
        <taxon>Polyphaga</taxon>
        <taxon>Elateriformia</taxon>
        <taxon>Elateroidea</taxon>
        <taxon>Lampyridae</taxon>
        <taxon>Lampyrinae</taxon>
        <taxon>Photinus</taxon>
    </lineage>
</organism>
<dbReference type="InParanoid" id="A0A5N4A8T8"/>
<dbReference type="GO" id="GO:0005634">
    <property type="term" value="C:nucleus"/>
    <property type="evidence" value="ECO:0007669"/>
    <property type="project" value="UniProtKB-SubCell"/>
</dbReference>
<evidence type="ECO:0000256" key="10">
    <source>
        <dbReference type="ARBA" id="ARBA00023242"/>
    </source>
</evidence>
<dbReference type="InterPro" id="IPR026846">
    <property type="entry name" value="Nse2(Mms21)"/>
</dbReference>
<dbReference type="GO" id="GO:0030915">
    <property type="term" value="C:Smc5-Smc6 complex"/>
    <property type="evidence" value="ECO:0007669"/>
    <property type="project" value="InterPro"/>
</dbReference>
<evidence type="ECO:0000256" key="5">
    <source>
        <dbReference type="ARBA" id="ARBA00022679"/>
    </source>
</evidence>
<evidence type="ECO:0000256" key="1">
    <source>
        <dbReference type="ARBA" id="ARBA00004123"/>
    </source>
</evidence>
<dbReference type="GO" id="GO:0008270">
    <property type="term" value="F:zinc ion binding"/>
    <property type="evidence" value="ECO:0007669"/>
    <property type="project" value="UniProtKB-KW"/>
</dbReference>
<dbReference type="GO" id="GO:0061665">
    <property type="term" value="F:SUMO ligase activity"/>
    <property type="evidence" value="ECO:0007669"/>
    <property type="project" value="TreeGrafter"/>
</dbReference>
<comment type="caution">
    <text evidence="15">The sequence shown here is derived from an EMBL/GenBank/DDBJ whole genome shotgun (WGS) entry which is preliminary data.</text>
</comment>
<keyword evidence="5" id="KW-0808">Transferase</keyword>
<keyword evidence="8" id="KW-0833">Ubl conjugation pathway</keyword>
<dbReference type="SUPFAM" id="SSF57850">
    <property type="entry name" value="RING/U-box"/>
    <property type="match status" value="1"/>
</dbReference>
<proteinExistence type="inferred from homology"/>
<comment type="similarity">
    <text evidence="3">Belongs to the NSE2 family.</text>
</comment>
<dbReference type="Gene3D" id="3.30.40.10">
    <property type="entry name" value="Zinc/RING finger domain, C3HC4 (zinc finger)"/>
    <property type="match status" value="1"/>
</dbReference>
<accession>A0A5N4A8T8</accession>